<dbReference type="EMBL" id="JAOTPO010000001">
    <property type="protein sequence ID" value="MDE5411986.1"/>
    <property type="molecule type" value="Genomic_DNA"/>
</dbReference>
<feature type="transmembrane region" description="Helical" evidence="5">
    <location>
        <begin position="287"/>
        <end position="311"/>
    </location>
</feature>
<gene>
    <name evidence="6" type="ORF">N7Z68_01135</name>
</gene>
<evidence type="ECO:0000256" key="1">
    <source>
        <dbReference type="ARBA" id="ARBA00004141"/>
    </source>
</evidence>
<dbReference type="InterPro" id="IPR004995">
    <property type="entry name" value="Spore_Ger"/>
</dbReference>
<name>A0ABT5V966_9BACI</name>
<keyword evidence="5" id="KW-1133">Transmembrane helix</keyword>
<evidence type="ECO:0000256" key="3">
    <source>
        <dbReference type="ARBA" id="ARBA00023136"/>
    </source>
</evidence>
<accession>A0ABT5V966</accession>
<reference evidence="6" key="1">
    <citation type="submission" date="2024-05" db="EMBL/GenBank/DDBJ databases">
        <title>Alkalihalobacillus sp. strain MEB203 novel alkaliphilic bacterium from Lonar Lake, India.</title>
        <authorList>
            <person name="Joshi A."/>
            <person name="Thite S."/>
            <person name="Mengade P."/>
        </authorList>
    </citation>
    <scope>NUCLEOTIDE SEQUENCE</scope>
    <source>
        <strain evidence="6">MEB 203</strain>
    </source>
</reference>
<evidence type="ECO:0000256" key="4">
    <source>
        <dbReference type="PIRNR" id="PIRNR005690"/>
    </source>
</evidence>
<keyword evidence="5" id="KW-0812">Transmembrane</keyword>
<evidence type="ECO:0000313" key="6">
    <source>
        <dbReference type="EMBL" id="MDE5411986.1"/>
    </source>
</evidence>
<dbReference type="RefSeq" id="WP_275116614.1">
    <property type="nucleotide sequence ID" value="NZ_JAOTPO010000001.1"/>
</dbReference>
<protein>
    <submittedName>
        <fullName evidence="6">Spore germination protein</fullName>
    </submittedName>
</protein>
<dbReference type="PANTHER" id="PTHR22550">
    <property type="entry name" value="SPORE GERMINATION PROTEIN"/>
    <property type="match status" value="1"/>
</dbReference>
<dbReference type="PIRSF" id="PIRSF005690">
    <property type="entry name" value="GerBA"/>
    <property type="match status" value="1"/>
</dbReference>
<dbReference type="Pfam" id="PF03323">
    <property type="entry name" value="GerA"/>
    <property type="match status" value="1"/>
</dbReference>
<dbReference type="PANTHER" id="PTHR22550:SF5">
    <property type="entry name" value="LEUCINE ZIPPER PROTEIN 4"/>
    <property type="match status" value="1"/>
</dbReference>
<comment type="subcellular location">
    <subcellularLocation>
        <location evidence="4">Cell membrane</location>
    </subcellularLocation>
    <subcellularLocation>
        <location evidence="1">Membrane</location>
        <topology evidence="1">Multi-pass membrane protein</topology>
    </subcellularLocation>
</comment>
<proteinExistence type="inferred from homology"/>
<keyword evidence="3 4" id="KW-0472">Membrane</keyword>
<keyword evidence="7" id="KW-1185">Reference proteome</keyword>
<feature type="transmembrane region" description="Helical" evidence="5">
    <location>
        <begin position="383"/>
        <end position="402"/>
    </location>
</feature>
<comment type="caution">
    <text evidence="6">The sequence shown here is derived from an EMBL/GenBank/DDBJ whole genome shotgun (WGS) entry which is preliminary data.</text>
</comment>
<comment type="similarity">
    <text evidence="2 4">Belongs to the GerABKA family.</text>
</comment>
<sequence>MFLKWLTRHMHSSQKQQETLMSVLNTFKKSTDFSMYEHQNNEVPYKIMFFSTLVDPDRLHKDVLPYINKYITDGLEILKDKIPIEEISITSDVKEIKNKVLQGYILVQLLADKNKCMLIEASVNFERDVGMPEVEFTVTGPQESFIESLDTNINLIRKRLPLPNLQIKELEVGKITKTKVAVLFIEGIADQENVKTMMQRLEDIEFDQILDSSMLNQMVSDSTLSIFPQYVNTERPDRVSGALTEGKVVVMSDNSPEAFFGPTTLVEFFSSLEDYYLPWHIASFVRILRFFAVTFSILAAPVYIAVITFHYELIPKDLLATIIASRSNIPFPPIVEALFLEFTIELLREAGARLPTKVGQTIGIVGGIVIGQASVEAGLTSNILLIIVALSALASFTTPVYQMGNTIRIIRFPIMIFAAFLGGIGIVICLLFTAAHLIRLTSLGRPYLEPVYPLRLRDWKDAFFRLPFTFFSSRPVMMRPKDTKRFNASRVKKTKDIDE</sequence>
<evidence type="ECO:0000256" key="2">
    <source>
        <dbReference type="ARBA" id="ARBA00005278"/>
    </source>
</evidence>
<organism evidence="6 7">
    <name type="scientific">Alkalihalobacterium chitinilyticum</name>
    <dbReference type="NCBI Taxonomy" id="2980103"/>
    <lineage>
        <taxon>Bacteria</taxon>
        <taxon>Bacillati</taxon>
        <taxon>Bacillota</taxon>
        <taxon>Bacilli</taxon>
        <taxon>Bacillales</taxon>
        <taxon>Bacillaceae</taxon>
        <taxon>Alkalihalobacterium</taxon>
    </lineage>
</organism>
<dbReference type="Proteomes" id="UP001148125">
    <property type="component" value="Unassembled WGS sequence"/>
</dbReference>
<dbReference type="InterPro" id="IPR050768">
    <property type="entry name" value="UPF0353/GerABKA_families"/>
</dbReference>
<evidence type="ECO:0000256" key="5">
    <source>
        <dbReference type="SAM" id="Phobius"/>
    </source>
</evidence>
<evidence type="ECO:0000313" key="7">
    <source>
        <dbReference type="Proteomes" id="UP001148125"/>
    </source>
</evidence>
<feature type="transmembrane region" description="Helical" evidence="5">
    <location>
        <begin position="414"/>
        <end position="438"/>
    </location>
</feature>